<comment type="caution">
    <text evidence="4">The sequence shown here is derived from an EMBL/GenBank/DDBJ whole genome shotgun (WGS) entry which is preliminary data.</text>
</comment>
<protein>
    <submittedName>
        <fullName evidence="4">Uncharacterized protein</fullName>
    </submittedName>
</protein>
<dbReference type="Proteomes" id="UP001497623">
    <property type="component" value="Unassembled WGS sequence"/>
</dbReference>
<evidence type="ECO:0000256" key="1">
    <source>
        <dbReference type="ARBA" id="ARBA00022737"/>
    </source>
</evidence>
<dbReference type="InterPro" id="IPR050776">
    <property type="entry name" value="Ank_Repeat/CDKN_Inhibitor"/>
</dbReference>
<dbReference type="InterPro" id="IPR002110">
    <property type="entry name" value="Ankyrin_rpt"/>
</dbReference>
<organism evidence="4 5">
    <name type="scientific">Meganyctiphanes norvegica</name>
    <name type="common">Northern krill</name>
    <name type="synonym">Thysanopoda norvegica</name>
    <dbReference type="NCBI Taxonomy" id="48144"/>
    <lineage>
        <taxon>Eukaryota</taxon>
        <taxon>Metazoa</taxon>
        <taxon>Ecdysozoa</taxon>
        <taxon>Arthropoda</taxon>
        <taxon>Crustacea</taxon>
        <taxon>Multicrustacea</taxon>
        <taxon>Malacostraca</taxon>
        <taxon>Eumalacostraca</taxon>
        <taxon>Eucarida</taxon>
        <taxon>Euphausiacea</taxon>
        <taxon>Euphausiidae</taxon>
        <taxon>Meganyctiphanes</taxon>
    </lineage>
</organism>
<accession>A0AAV2QF82</accession>
<dbReference type="AlphaFoldDB" id="A0AAV2QF82"/>
<dbReference type="InterPro" id="IPR036770">
    <property type="entry name" value="Ankyrin_rpt-contain_sf"/>
</dbReference>
<keyword evidence="2 3" id="KW-0040">ANK repeat</keyword>
<keyword evidence="5" id="KW-1185">Reference proteome</keyword>
<dbReference type="PROSITE" id="PS50297">
    <property type="entry name" value="ANK_REP_REGION"/>
    <property type="match status" value="1"/>
</dbReference>
<evidence type="ECO:0000256" key="3">
    <source>
        <dbReference type="PROSITE-ProRule" id="PRU00023"/>
    </source>
</evidence>
<evidence type="ECO:0000313" key="4">
    <source>
        <dbReference type="EMBL" id="CAL4082914.1"/>
    </source>
</evidence>
<dbReference type="EMBL" id="CAXKWB010006465">
    <property type="protein sequence ID" value="CAL4082914.1"/>
    <property type="molecule type" value="Genomic_DNA"/>
</dbReference>
<dbReference type="PANTHER" id="PTHR24201">
    <property type="entry name" value="ANK_REP_REGION DOMAIN-CONTAINING PROTEIN"/>
    <property type="match status" value="1"/>
</dbReference>
<dbReference type="Pfam" id="PF12796">
    <property type="entry name" value="Ank_2"/>
    <property type="match status" value="1"/>
</dbReference>
<sequence>MLRLAASVGMGLTCQILGLEDVFLHPLPLETSPDIDAQPNALVIFCRDLDLSLSLKDVNIPSHLKEEYEEYNFKKLRSFCEKNLINFNSLHNKETPVNRDVLKYIAEQGLDITYKKIFRARNGQLVDIILDDVTGFTMLHSAAYNGRMGMVEYLLFNKANEKIKTKKGFTAAHIAAMRGHKECMEYILTFSDLSQTLINDQTISGLTAHQISDGYTMEVNNLAPFLLHVNESYSILSEPKKKNKLKLVLNAKKPVLKECLVKGSLDHIIPLGYINEQQTIWQQLKDEAENFINKLMDADSRFKGKIIKPNGKEDALELLLMDSYEIYLEIDNYEYWIEKDLHKAFIKAGNKALQKYIVKSRNLCISKVFKPTFIGANLFLTYCSRQMTTHISIRVIPILKKELDLDTDGQHLSQIFHEVAQKSVAHITGTKNGNWTYISVDIEKQLFAKVPSSKMQVLSVCRFIKKVLCPHWWFPRIETRRHRRQWLHNAVSLPSVSERLLTSCFLLEVFKFSEEKWDNSTVLDRVLGVFEQMVIQPEPGKMVAKCFLDPGKDDINVSNIPVIIEFLQELRQ</sequence>
<feature type="non-terminal residue" evidence="4">
    <location>
        <position position="572"/>
    </location>
</feature>
<gene>
    <name evidence="4" type="ORF">MNOR_LOCUS12027</name>
</gene>
<proteinExistence type="predicted"/>
<evidence type="ECO:0000256" key="2">
    <source>
        <dbReference type="ARBA" id="ARBA00023043"/>
    </source>
</evidence>
<reference evidence="4 5" key="1">
    <citation type="submission" date="2024-05" db="EMBL/GenBank/DDBJ databases">
        <authorList>
            <person name="Wallberg A."/>
        </authorList>
    </citation>
    <scope>NUCLEOTIDE SEQUENCE [LARGE SCALE GENOMIC DNA]</scope>
</reference>
<dbReference type="SMART" id="SM00248">
    <property type="entry name" value="ANK"/>
    <property type="match status" value="2"/>
</dbReference>
<dbReference type="SUPFAM" id="SSF48403">
    <property type="entry name" value="Ankyrin repeat"/>
    <property type="match status" value="1"/>
</dbReference>
<dbReference type="PANTHER" id="PTHR24201:SF15">
    <property type="entry name" value="ANKYRIN REPEAT DOMAIN-CONTAINING PROTEIN 66"/>
    <property type="match status" value="1"/>
</dbReference>
<feature type="repeat" description="ANK" evidence="3">
    <location>
        <begin position="134"/>
        <end position="166"/>
    </location>
</feature>
<dbReference type="PROSITE" id="PS50088">
    <property type="entry name" value="ANK_REPEAT"/>
    <property type="match status" value="1"/>
</dbReference>
<evidence type="ECO:0000313" key="5">
    <source>
        <dbReference type="Proteomes" id="UP001497623"/>
    </source>
</evidence>
<name>A0AAV2QF82_MEGNR</name>
<keyword evidence="1" id="KW-0677">Repeat</keyword>
<dbReference type="Gene3D" id="1.25.40.20">
    <property type="entry name" value="Ankyrin repeat-containing domain"/>
    <property type="match status" value="1"/>
</dbReference>